<keyword evidence="2" id="KW-1185">Reference proteome</keyword>
<dbReference type="InterPro" id="IPR002043">
    <property type="entry name" value="UDG_fam1"/>
</dbReference>
<evidence type="ECO:0000313" key="2">
    <source>
        <dbReference type="Proteomes" id="UP001642540"/>
    </source>
</evidence>
<evidence type="ECO:0008006" key="3">
    <source>
        <dbReference type="Google" id="ProtNLM"/>
    </source>
</evidence>
<dbReference type="Gene3D" id="3.40.470.10">
    <property type="entry name" value="Uracil-DNA glycosylase-like domain"/>
    <property type="match status" value="1"/>
</dbReference>
<reference evidence="1 2" key="1">
    <citation type="submission" date="2024-08" db="EMBL/GenBank/DDBJ databases">
        <authorList>
            <person name="Cucini C."/>
            <person name="Frati F."/>
        </authorList>
    </citation>
    <scope>NUCLEOTIDE SEQUENCE [LARGE SCALE GENOMIC DNA]</scope>
</reference>
<proteinExistence type="predicted"/>
<dbReference type="SUPFAM" id="SSF52141">
    <property type="entry name" value="Uracil-DNA glycosylase-like"/>
    <property type="match status" value="1"/>
</dbReference>
<dbReference type="InterPro" id="IPR036895">
    <property type="entry name" value="Uracil-DNA_glycosylase-like_sf"/>
</dbReference>
<dbReference type="PANTHER" id="PTHR11264">
    <property type="entry name" value="URACIL-DNA GLYCOSYLASE"/>
    <property type="match status" value="1"/>
</dbReference>
<name>A0ABP1QGI9_9HEXA</name>
<dbReference type="PANTHER" id="PTHR11264:SF0">
    <property type="entry name" value="URACIL-DNA GLYCOSYLASE"/>
    <property type="match status" value="1"/>
</dbReference>
<dbReference type="Proteomes" id="UP001642540">
    <property type="component" value="Unassembled WGS sequence"/>
</dbReference>
<dbReference type="EMBL" id="CAXLJM020000030">
    <property type="protein sequence ID" value="CAL8097843.1"/>
    <property type="molecule type" value="Genomic_DNA"/>
</dbReference>
<gene>
    <name evidence="1" type="ORF">ODALV1_LOCUS9760</name>
</gene>
<evidence type="ECO:0000313" key="1">
    <source>
        <dbReference type="EMBL" id="CAL8097843.1"/>
    </source>
</evidence>
<accession>A0ABP1QGI9</accession>
<protein>
    <recommendedName>
        <fullName evidence="3">Uracil-DNA glycosylase</fullName>
    </recommendedName>
</protein>
<sequence length="330" mass="38545">MALQVFQTIAKQPELVNSYAGLTKTSDIKFSKVFKIFFPANGYKTDDNIVSWLDTFGNNFTFPKIYHQLRVGGYSENDNIFEFMNGFPIHKTKAVFLGNEPAFGVPSSGYAFHGSPCASTWQVLQFLRDEIQRVSLFNGIKDKDNVNWDENYSMSGWIQQGVLLMNAHPTLNFGNVHSLWWVFTDFVLKYLSDSLSNVVFILLGDVNDSKNHLIDPDRHWIICLYHPSKYCYRDYSEIDRDRDWDTMIPFTNAQFYMYQVRGDSLIDWGDVDGFGLEGKSQRFIQLQKLFDEAIQRGPSEIGSYERLNWYFIVVRNDKRYLTLKYWPKRS</sequence>
<comment type="caution">
    <text evidence="1">The sequence shown here is derived from an EMBL/GenBank/DDBJ whole genome shotgun (WGS) entry which is preliminary data.</text>
</comment>
<organism evidence="1 2">
    <name type="scientific">Orchesella dallaii</name>
    <dbReference type="NCBI Taxonomy" id="48710"/>
    <lineage>
        <taxon>Eukaryota</taxon>
        <taxon>Metazoa</taxon>
        <taxon>Ecdysozoa</taxon>
        <taxon>Arthropoda</taxon>
        <taxon>Hexapoda</taxon>
        <taxon>Collembola</taxon>
        <taxon>Entomobryomorpha</taxon>
        <taxon>Entomobryoidea</taxon>
        <taxon>Orchesellidae</taxon>
        <taxon>Orchesellinae</taxon>
        <taxon>Orchesella</taxon>
    </lineage>
</organism>